<keyword evidence="3" id="KW-1185">Reference proteome</keyword>
<dbReference type="OrthoDB" id="2408008at2759"/>
<sequence length="222" mass="25536">MSRDSDPTTRKDQIDTGNRRNNNIRVSEMDYFLDFIAIYWLNLGPVDRPIRKWAKDILSCQQFNKLINSHSNSDLFAQCHQVPIDFSLTKIWLNYNPFSSVTSADLNLINTHALSLAQFLFDKQPVADKHPKLSRQPSSNKKNPTTPPLDDTLPSCRCPSAFSNTLWLIWASSNFLHSGSWTHHRTLTFCNNSSTSYSDFISSLPDFIISHPLVRDFTYIDY</sequence>
<accession>A0A397SXC0</accession>
<evidence type="ECO:0000313" key="2">
    <source>
        <dbReference type="EMBL" id="RIA90850.1"/>
    </source>
</evidence>
<gene>
    <name evidence="2" type="ORF">C1645_822864</name>
</gene>
<protein>
    <submittedName>
        <fullName evidence="2">Uncharacterized protein</fullName>
    </submittedName>
</protein>
<name>A0A397SXC0_9GLOM</name>
<proteinExistence type="predicted"/>
<reference evidence="2 3" key="1">
    <citation type="submission" date="2018-06" db="EMBL/GenBank/DDBJ databases">
        <title>Comparative genomics reveals the genomic features of Rhizophagus irregularis, R. cerebriforme, R. diaphanum and Gigaspora rosea, and their symbiotic lifestyle signature.</title>
        <authorList>
            <person name="Morin E."/>
            <person name="San Clemente H."/>
            <person name="Chen E.C.H."/>
            <person name="De La Providencia I."/>
            <person name="Hainaut M."/>
            <person name="Kuo A."/>
            <person name="Kohler A."/>
            <person name="Murat C."/>
            <person name="Tang N."/>
            <person name="Roy S."/>
            <person name="Loubradou J."/>
            <person name="Henrissat B."/>
            <person name="Grigoriev I.V."/>
            <person name="Corradi N."/>
            <person name="Roux C."/>
            <person name="Martin F.M."/>
        </authorList>
    </citation>
    <scope>NUCLEOTIDE SEQUENCE [LARGE SCALE GENOMIC DNA]</scope>
    <source>
        <strain evidence="2 3">DAOM 227022</strain>
    </source>
</reference>
<dbReference type="EMBL" id="QKYT01000169">
    <property type="protein sequence ID" value="RIA90850.1"/>
    <property type="molecule type" value="Genomic_DNA"/>
</dbReference>
<dbReference type="Proteomes" id="UP000265703">
    <property type="component" value="Unassembled WGS sequence"/>
</dbReference>
<feature type="region of interest" description="Disordered" evidence="1">
    <location>
        <begin position="129"/>
        <end position="152"/>
    </location>
</feature>
<comment type="caution">
    <text evidence="2">The sequence shown here is derived from an EMBL/GenBank/DDBJ whole genome shotgun (WGS) entry which is preliminary data.</text>
</comment>
<evidence type="ECO:0000313" key="3">
    <source>
        <dbReference type="Proteomes" id="UP000265703"/>
    </source>
</evidence>
<evidence type="ECO:0000256" key="1">
    <source>
        <dbReference type="SAM" id="MobiDB-lite"/>
    </source>
</evidence>
<organism evidence="2 3">
    <name type="scientific">Glomus cerebriforme</name>
    <dbReference type="NCBI Taxonomy" id="658196"/>
    <lineage>
        <taxon>Eukaryota</taxon>
        <taxon>Fungi</taxon>
        <taxon>Fungi incertae sedis</taxon>
        <taxon>Mucoromycota</taxon>
        <taxon>Glomeromycotina</taxon>
        <taxon>Glomeromycetes</taxon>
        <taxon>Glomerales</taxon>
        <taxon>Glomeraceae</taxon>
        <taxon>Glomus</taxon>
    </lineage>
</organism>
<dbReference type="AlphaFoldDB" id="A0A397SXC0"/>